<feature type="non-terminal residue" evidence="2">
    <location>
        <position position="1"/>
    </location>
</feature>
<evidence type="ECO:0000313" key="2">
    <source>
        <dbReference type="EMBL" id="CAF4722498.1"/>
    </source>
</evidence>
<dbReference type="AlphaFoldDB" id="A0A8S3AN08"/>
<feature type="compositionally biased region" description="Low complexity" evidence="1">
    <location>
        <begin position="21"/>
        <end position="33"/>
    </location>
</feature>
<accession>A0A8S3AN08</accession>
<protein>
    <submittedName>
        <fullName evidence="2">Uncharacterized protein</fullName>
    </submittedName>
</protein>
<evidence type="ECO:0000313" key="3">
    <source>
        <dbReference type="Proteomes" id="UP000676336"/>
    </source>
</evidence>
<evidence type="ECO:0000256" key="1">
    <source>
        <dbReference type="SAM" id="MobiDB-lite"/>
    </source>
</evidence>
<dbReference type="EMBL" id="CAJOBI010130576">
    <property type="protein sequence ID" value="CAF4722498.1"/>
    <property type="molecule type" value="Genomic_DNA"/>
</dbReference>
<reference evidence="2" key="1">
    <citation type="submission" date="2021-02" db="EMBL/GenBank/DDBJ databases">
        <authorList>
            <person name="Nowell W R."/>
        </authorList>
    </citation>
    <scope>NUCLEOTIDE SEQUENCE</scope>
</reference>
<name>A0A8S3AN08_9BILA</name>
<sequence>FGSDTFEALHVSSDESESSSKKLNSSSSSLSSSQKITNVDEKKTTLTTAKHYKQRKIFEKHNSIDSGDDYQQEKSTYRPH</sequence>
<feature type="compositionally biased region" description="Basic and acidic residues" evidence="1">
    <location>
        <begin position="71"/>
        <end position="80"/>
    </location>
</feature>
<gene>
    <name evidence="2" type="ORF">SMN809_LOCUS43914</name>
</gene>
<organism evidence="2 3">
    <name type="scientific">Rotaria magnacalcarata</name>
    <dbReference type="NCBI Taxonomy" id="392030"/>
    <lineage>
        <taxon>Eukaryota</taxon>
        <taxon>Metazoa</taxon>
        <taxon>Spiralia</taxon>
        <taxon>Gnathifera</taxon>
        <taxon>Rotifera</taxon>
        <taxon>Eurotatoria</taxon>
        <taxon>Bdelloidea</taxon>
        <taxon>Philodinida</taxon>
        <taxon>Philodinidae</taxon>
        <taxon>Rotaria</taxon>
    </lineage>
</organism>
<feature type="region of interest" description="Disordered" evidence="1">
    <location>
        <begin position="1"/>
        <end position="80"/>
    </location>
</feature>
<proteinExistence type="predicted"/>
<comment type="caution">
    <text evidence="2">The sequence shown here is derived from an EMBL/GenBank/DDBJ whole genome shotgun (WGS) entry which is preliminary data.</text>
</comment>
<dbReference type="Proteomes" id="UP000676336">
    <property type="component" value="Unassembled WGS sequence"/>
</dbReference>
<feature type="non-terminal residue" evidence="2">
    <location>
        <position position="80"/>
    </location>
</feature>